<gene>
    <name evidence="2" type="ORF">JAAARDRAFT_41586</name>
</gene>
<dbReference type="OrthoDB" id="3267375at2759"/>
<accession>A0A067P7V7</accession>
<organism evidence="2 3">
    <name type="scientific">Jaapia argillacea MUCL 33604</name>
    <dbReference type="NCBI Taxonomy" id="933084"/>
    <lineage>
        <taxon>Eukaryota</taxon>
        <taxon>Fungi</taxon>
        <taxon>Dikarya</taxon>
        <taxon>Basidiomycota</taxon>
        <taxon>Agaricomycotina</taxon>
        <taxon>Agaricomycetes</taxon>
        <taxon>Agaricomycetidae</taxon>
        <taxon>Jaapiales</taxon>
        <taxon>Jaapiaceae</taxon>
        <taxon>Jaapia</taxon>
    </lineage>
</organism>
<proteinExistence type="predicted"/>
<dbReference type="AlphaFoldDB" id="A0A067P7V7"/>
<dbReference type="PANTHER" id="PTHR11451">
    <property type="entry name" value="THREONINE-TRNA LIGASE"/>
    <property type="match status" value="1"/>
</dbReference>
<dbReference type="Gene3D" id="3.30.930.10">
    <property type="entry name" value="Bira Bifunctional Protein, Domain 2"/>
    <property type="match status" value="1"/>
</dbReference>
<keyword evidence="3" id="KW-1185">Reference proteome</keyword>
<dbReference type="InterPro" id="IPR045864">
    <property type="entry name" value="aa-tRNA-synth_II/BPL/LPL"/>
</dbReference>
<reference evidence="3" key="1">
    <citation type="journal article" date="2014" name="Proc. Natl. Acad. Sci. U.S.A.">
        <title>Extensive sampling of basidiomycete genomes demonstrates inadequacy of the white-rot/brown-rot paradigm for wood decay fungi.</title>
        <authorList>
            <person name="Riley R."/>
            <person name="Salamov A.A."/>
            <person name="Brown D.W."/>
            <person name="Nagy L.G."/>
            <person name="Floudas D."/>
            <person name="Held B.W."/>
            <person name="Levasseur A."/>
            <person name="Lombard V."/>
            <person name="Morin E."/>
            <person name="Otillar R."/>
            <person name="Lindquist E.A."/>
            <person name="Sun H."/>
            <person name="LaButti K.M."/>
            <person name="Schmutz J."/>
            <person name="Jabbour D."/>
            <person name="Luo H."/>
            <person name="Baker S.E."/>
            <person name="Pisabarro A.G."/>
            <person name="Walton J.D."/>
            <person name="Blanchette R.A."/>
            <person name="Henrissat B."/>
            <person name="Martin F."/>
            <person name="Cullen D."/>
            <person name="Hibbett D.S."/>
            <person name="Grigoriev I.V."/>
        </authorList>
    </citation>
    <scope>NUCLEOTIDE SEQUENCE [LARGE SCALE GENOMIC DNA]</scope>
    <source>
        <strain evidence="3">MUCL 33604</strain>
    </source>
</reference>
<sequence length="75" mass="8375">MAWDETEALSSLITSVSHITHSPSKAVDKYHPGNCRLDSGDGSFYGPAIDVTIRDALRRYFQSATIKLDFQPPEY</sequence>
<dbReference type="HOGENOM" id="CLU_2671400_0_0_1"/>
<protein>
    <submittedName>
        <fullName evidence="2">Uncharacterized protein</fullName>
    </submittedName>
</protein>
<name>A0A067P7V7_9AGAM</name>
<dbReference type="STRING" id="933084.A0A067P7V7"/>
<keyword evidence="1" id="KW-0648">Protein biosynthesis</keyword>
<dbReference type="GO" id="GO:0005739">
    <property type="term" value="C:mitochondrion"/>
    <property type="evidence" value="ECO:0007669"/>
    <property type="project" value="TreeGrafter"/>
</dbReference>
<dbReference type="PANTHER" id="PTHR11451:SF46">
    <property type="entry name" value="THREONINE--TRNA LIGASE"/>
    <property type="match status" value="1"/>
</dbReference>
<evidence type="ECO:0000313" key="2">
    <source>
        <dbReference type="EMBL" id="KDQ50948.1"/>
    </source>
</evidence>
<dbReference type="GO" id="GO:0004829">
    <property type="term" value="F:threonine-tRNA ligase activity"/>
    <property type="evidence" value="ECO:0007669"/>
    <property type="project" value="TreeGrafter"/>
</dbReference>
<dbReference type="InParanoid" id="A0A067P7V7"/>
<dbReference type="Proteomes" id="UP000027265">
    <property type="component" value="Unassembled WGS sequence"/>
</dbReference>
<evidence type="ECO:0000313" key="3">
    <source>
        <dbReference type="Proteomes" id="UP000027265"/>
    </source>
</evidence>
<evidence type="ECO:0000256" key="1">
    <source>
        <dbReference type="ARBA" id="ARBA00022917"/>
    </source>
</evidence>
<dbReference type="EMBL" id="KL197753">
    <property type="protein sequence ID" value="KDQ50948.1"/>
    <property type="molecule type" value="Genomic_DNA"/>
</dbReference>
<dbReference type="GO" id="GO:0006435">
    <property type="term" value="P:threonyl-tRNA aminoacylation"/>
    <property type="evidence" value="ECO:0007669"/>
    <property type="project" value="TreeGrafter"/>
</dbReference>